<dbReference type="AlphaFoldDB" id="E5ANF3"/>
<name>E5ANF3_MYCRK</name>
<reference evidence="1 2" key="1">
    <citation type="journal article" date="2011" name="J. Bacteriol.">
        <title>Complete genome sequence of Burkholderia rhizoxinica, an endosymbiont of Rhizopus microsporus.</title>
        <authorList>
            <person name="Lackner G."/>
            <person name="Moebius N."/>
            <person name="Partida-Martinez L."/>
            <person name="Hertweck C."/>
        </authorList>
    </citation>
    <scope>NUCLEOTIDE SEQUENCE [LARGE SCALE GENOMIC DNA]</scope>
    <source>
        <strain evidence="2">DSM 19002 / CIP 109453 / HKI 454</strain>
    </source>
</reference>
<evidence type="ECO:0000313" key="1">
    <source>
        <dbReference type="EMBL" id="CBW76406.1"/>
    </source>
</evidence>
<organism evidence="1 2">
    <name type="scientific">Mycetohabitans rhizoxinica (strain DSM 19002 / CIP 109453 / HKI 454)</name>
    <name type="common">Paraburkholderia rhizoxinica</name>
    <dbReference type="NCBI Taxonomy" id="882378"/>
    <lineage>
        <taxon>Bacteria</taxon>
        <taxon>Pseudomonadati</taxon>
        <taxon>Pseudomonadota</taxon>
        <taxon>Betaproteobacteria</taxon>
        <taxon>Burkholderiales</taxon>
        <taxon>Burkholderiaceae</taxon>
        <taxon>Mycetohabitans</taxon>
    </lineage>
</organism>
<protein>
    <submittedName>
        <fullName evidence="1">Uncharacterized protein</fullName>
    </submittedName>
</protein>
<dbReference type="EMBL" id="FR687359">
    <property type="protein sequence ID" value="CBW76406.1"/>
    <property type="molecule type" value="Genomic_DNA"/>
</dbReference>
<dbReference type="Proteomes" id="UP000007437">
    <property type="component" value="Chromosome"/>
</dbReference>
<accession>E5ANF3</accession>
<sequence>MRRPPLAWVVSVVGVNRLALLSRLTSLHRLALPGGLMSLHRLALSGRPTSASPPGVAWLLDVGSTAWRCLAA</sequence>
<gene>
    <name evidence="1" type="ordered locus">RBRH_00969</name>
</gene>
<dbReference type="KEGG" id="brh:RBRH_00969"/>
<dbReference type="STRING" id="882378.RBRH_00969"/>
<evidence type="ECO:0000313" key="2">
    <source>
        <dbReference type="Proteomes" id="UP000007437"/>
    </source>
</evidence>
<proteinExistence type="predicted"/>
<dbReference type="HOGENOM" id="CLU_2714701_0_0_4"/>